<dbReference type="InParanoid" id="B4D922"/>
<dbReference type="Proteomes" id="UP000005824">
    <property type="component" value="Unassembled WGS sequence"/>
</dbReference>
<name>B4D922_9BACT</name>
<dbReference type="AlphaFoldDB" id="B4D922"/>
<dbReference type="STRING" id="497964.CfE428DRAFT_5412"/>
<reference evidence="1 2" key="1">
    <citation type="journal article" date="2011" name="J. Bacteriol.">
        <title>Genome sequence of Chthoniobacter flavus Ellin428, an aerobic heterotrophic soil bacterium.</title>
        <authorList>
            <person name="Kant R."/>
            <person name="van Passel M.W."/>
            <person name="Palva A."/>
            <person name="Lucas S."/>
            <person name="Lapidus A."/>
            <person name="Glavina Del Rio T."/>
            <person name="Dalin E."/>
            <person name="Tice H."/>
            <person name="Bruce D."/>
            <person name="Goodwin L."/>
            <person name="Pitluck S."/>
            <person name="Larimer F.W."/>
            <person name="Land M.L."/>
            <person name="Hauser L."/>
            <person name="Sangwan P."/>
            <person name="de Vos W.M."/>
            <person name="Janssen P.H."/>
            <person name="Smidt H."/>
        </authorList>
    </citation>
    <scope>NUCLEOTIDE SEQUENCE [LARGE SCALE GENOMIC DNA]</scope>
    <source>
        <strain evidence="1 2">Ellin428</strain>
    </source>
</reference>
<dbReference type="EMBL" id="ABVL01000024">
    <property type="protein sequence ID" value="EDY17067.1"/>
    <property type="molecule type" value="Genomic_DNA"/>
</dbReference>
<organism evidence="1 2">
    <name type="scientific">Chthoniobacter flavus Ellin428</name>
    <dbReference type="NCBI Taxonomy" id="497964"/>
    <lineage>
        <taxon>Bacteria</taxon>
        <taxon>Pseudomonadati</taxon>
        <taxon>Verrucomicrobiota</taxon>
        <taxon>Spartobacteria</taxon>
        <taxon>Chthoniobacterales</taxon>
        <taxon>Chthoniobacteraceae</taxon>
        <taxon>Chthoniobacter</taxon>
    </lineage>
</organism>
<proteinExistence type="predicted"/>
<dbReference type="RefSeq" id="WP_006982733.1">
    <property type="nucleotide sequence ID" value="NZ_ABVL01000024.1"/>
</dbReference>
<evidence type="ECO:0000313" key="2">
    <source>
        <dbReference type="Proteomes" id="UP000005824"/>
    </source>
</evidence>
<accession>B4D922</accession>
<protein>
    <submittedName>
        <fullName evidence="1">Uncharacterized protein</fullName>
    </submittedName>
</protein>
<gene>
    <name evidence="1" type="ORF">CfE428DRAFT_5412</name>
</gene>
<sequence length="151" mass="16176">MPDVHFYCVLCGTALQTSSESHYDLVKCPSCTRHVPVPRPAHGPGNVAAYPPVFPPEVLELLLKFQCTACGAVLHADARDEGREANCPECNSRTGIPRWSNVPASPLLAEFGDRSRHGSRRAPAGAVAPTLSVEEIEFLRGMETGNPEAAA</sequence>
<keyword evidence="2" id="KW-1185">Reference proteome</keyword>
<evidence type="ECO:0000313" key="1">
    <source>
        <dbReference type="EMBL" id="EDY17067.1"/>
    </source>
</evidence>
<comment type="caution">
    <text evidence="1">The sequence shown here is derived from an EMBL/GenBank/DDBJ whole genome shotgun (WGS) entry which is preliminary data.</text>
</comment>